<evidence type="ECO:0000313" key="2">
    <source>
        <dbReference type="EMBL" id="MFB9072507.1"/>
    </source>
</evidence>
<feature type="compositionally biased region" description="Basic residues" evidence="1">
    <location>
        <begin position="56"/>
        <end position="71"/>
    </location>
</feature>
<name>A0ABV5G0Q0_9MICC</name>
<accession>A0ABV5G0Q0</accession>
<feature type="region of interest" description="Disordered" evidence="1">
    <location>
        <begin position="44"/>
        <end position="71"/>
    </location>
</feature>
<dbReference type="Proteomes" id="UP001589575">
    <property type="component" value="Unassembled WGS sequence"/>
</dbReference>
<feature type="compositionally biased region" description="Low complexity" evidence="1">
    <location>
        <begin position="44"/>
        <end position="55"/>
    </location>
</feature>
<organism evidence="2 3">
    <name type="scientific">Citricoccus parietis</name>
    <dbReference type="NCBI Taxonomy" id="592307"/>
    <lineage>
        <taxon>Bacteria</taxon>
        <taxon>Bacillati</taxon>
        <taxon>Actinomycetota</taxon>
        <taxon>Actinomycetes</taxon>
        <taxon>Micrococcales</taxon>
        <taxon>Micrococcaceae</taxon>
        <taxon>Citricoccus</taxon>
    </lineage>
</organism>
<keyword evidence="3" id="KW-1185">Reference proteome</keyword>
<dbReference type="EMBL" id="JBHMFI010000001">
    <property type="protein sequence ID" value="MFB9072507.1"/>
    <property type="molecule type" value="Genomic_DNA"/>
</dbReference>
<protein>
    <submittedName>
        <fullName evidence="2">Uncharacterized protein</fullName>
    </submittedName>
</protein>
<evidence type="ECO:0000313" key="3">
    <source>
        <dbReference type="Proteomes" id="UP001589575"/>
    </source>
</evidence>
<sequence>MPAEAQISVTDGSAELMNIPAGARPPRSARACALNRSLRLGCGSRRIGMSRSPGSRSRRRRCPRRRPTWAG</sequence>
<comment type="caution">
    <text evidence="2">The sequence shown here is derived from an EMBL/GenBank/DDBJ whole genome shotgun (WGS) entry which is preliminary data.</text>
</comment>
<evidence type="ECO:0000256" key="1">
    <source>
        <dbReference type="SAM" id="MobiDB-lite"/>
    </source>
</evidence>
<reference evidence="2 3" key="1">
    <citation type="submission" date="2024-09" db="EMBL/GenBank/DDBJ databases">
        <authorList>
            <person name="Sun Q."/>
            <person name="Mori K."/>
        </authorList>
    </citation>
    <scope>NUCLEOTIDE SEQUENCE [LARGE SCALE GENOMIC DNA]</scope>
    <source>
        <strain evidence="2 3">CCM 7609</strain>
    </source>
</reference>
<proteinExistence type="predicted"/>
<gene>
    <name evidence="2" type="ORF">ACFFX0_15405</name>
</gene>